<feature type="non-terminal residue" evidence="1">
    <location>
        <position position="1"/>
    </location>
</feature>
<dbReference type="GO" id="GO:0003676">
    <property type="term" value="F:nucleic acid binding"/>
    <property type="evidence" value="ECO:0007669"/>
    <property type="project" value="InterPro"/>
</dbReference>
<reference evidence="1 2" key="1">
    <citation type="submission" date="2017-11" db="EMBL/GenBank/DDBJ databases">
        <title>De-novo sequencing of pomegranate (Punica granatum L.) genome.</title>
        <authorList>
            <person name="Akparov Z."/>
            <person name="Amiraslanov A."/>
            <person name="Hajiyeva S."/>
            <person name="Abbasov M."/>
            <person name="Kaur K."/>
            <person name="Hamwieh A."/>
            <person name="Solovyev V."/>
            <person name="Salamov A."/>
            <person name="Braich B."/>
            <person name="Kosarev P."/>
            <person name="Mahmoud A."/>
            <person name="Hajiyev E."/>
            <person name="Babayeva S."/>
            <person name="Izzatullayeva V."/>
            <person name="Mammadov A."/>
            <person name="Mammadov A."/>
            <person name="Sharifova S."/>
            <person name="Ojaghi J."/>
            <person name="Eynullazada K."/>
            <person name="Bayramov B."/>
            <person name="Abdulazimova A."/>
            <person name="Shahmuradov I."/>
        </authorList>
    </citation>
    <scope>NUCLEOTIDE SEQUENCE [LARGE SCALE GENOMIC DNA]</scope>
    <source>
        <strain evidence="2">cv. AG2017</strain>
        <tissue evidence="1">Leaf</tissue>
    </source>
</reference>
<dbReference type="Proteomes" id="UP000233551">
    <property type="component" value="Unassembled WGS sequence"/>
</dbReference>
<dbReference type="AlphaFoldDB" id="A0A2I0J4E0"/>
<dbReference type="EMBL" id="PGOL01002047">
    <property type="protein sequence ID" value="PKI51084.1"/>
    <property type="molecule type" value="Genomic_DNA"/>
</dbReference>
<comment type="caution">
    <text evidence="1">The sequence shown here is derived from an EMBL/GenBank/DDBJ whole genome shotgun (WGS) entry which is preliminary data.</text>
</comment>
<protein>
    <recommendedName>
        <fullName evidence="3">RNase H type-1 domain-containing protein</fullName>
    </recommendedName>
</protein>
<evidence type="ECO:0000313" key="1">
    <source>
        <dbReference type="EMBL" id="PKI51084.1"/>
    </source>
</evidence>
<proteinExistence type="predicted"/>
<name>A0A2I0J4E0_PUNGR</name>
<accession>A0A2I0J4E0</accession>
<sequence>WKTKDPNLVSYHEYLEELTENFENISFTYTPRMKDQFADVATLATKENLIEPLKFEIVRAQPTAT</sequence>
<evidence type="ECO:0008006" key="3">
    <source>
        <dbReference type="Google" id="ProtNLM"/>
    </source>
</evidence>
<organism evidence="1 2">
    <name type="scientific">Punica granatum</name>
    <name type="common">Pomegranate</name>
    <dbReference type="NCBI Taxonomy" id="22663"/>
    <lineage>
        <taxon>Eukaryota</taxon>
        <taxon>Viridiplantae</taxon>
        <taxon>Streptophyta</taxon>
        <taxon>Embryophyta</taxon>
        <taxon>Tracheophyta</taxon>
        <taxon>Spermatophyta</taxon>
        <taxon>Magnoliopsida</taxon>
        <taxon>eudicotyledons</taxon>
        <taxon>Gunneridae</taxon>
        <taxon>Pentapetalae</taxon>
        <taxon>rosids</taxon>
        <taxon>malvids</taxon>
        <taxon>Myrtales</taxon>
        <taxon>Lythraceae</taxon>
        <taxon>Punica</taxon>
    </lineage>
</organism>
<evidence type="ECO:0000313" key="2">
    <source>
        <dbReference type="Proteomes" id="UP000233551"/>
    </source>
</evidence>
<dbReference type="Gene3D" id="3.30.420.10">
    <property type="entry name" value="Ribonuclease H-like superfamily/Ribonuclease H"/>
    <property type="match status" value="1"/>
</dbReference>
<keyword evidence="2" id="KW-1185">Reference proteome</keyword>
<dbReference type="InterPro" id="IPR036397">
    <property type="entry name" value="RNaseH_sf"/>
</dbReference>
<gene>
    <name evidence="1" type="ORF">CRG98_028513</name>
</gene>